<evidence type="ECO:0000313" key="3">
    <source>
        <dbReference type="EMBL" id="MBL7633641.1"/>
    </source>
</evidence>
<feature type="compositionally biased region" description="Low complexity" evidence="1">
    <location>
        <begin position="162"/>
        <end position="177"/>
    </location>
</feature>
<proteinExistence type="predicted"/>
<evidence type="ECO:0000313" key="4">
    <source>
        <dbReference type="Proteomes" id="UP000604475"/>
    </source>
</evidence>
<keyword evidence="2" id="KW-1133">Transmembrane helix</keyword>
<reference evidence="3" key="1">
    <citation type="submission" date="2020-12" db="EMBL/GenBank/DDBJ databases">
        <title>Genomic characterization of non-nitrogen-fixing Frankia strains.</title>
        <authorList>
            <person name="Carlos-Shanley C."/>
            <person name="Guerra T."/>
            <person name="Hahn D."/>
        </authorList>
    </citation>
    <scope>NUCLEOTIDE SEQUENCE</scope>
    <source>
        <strain evidence="3">CN6</strain>
    </source>
</reference>
<dbReference type="InterPro" id="IPR035197">
    <property type="entry name" value="DUF5313"/>
</dbReference>
<organism evidence="3 4">
    <name type="scientific">Frankia nepalensis</name>
    <dbReference type="NCBI Taxonomy" id="1836974"/>
    <lineage>
        <taxon>Bacteria</taxon>
        <taxon>Bacillati</taxon>
        <taxon>Actinomycetota</taxon>
        <taxon>Actinomycetes</taxon>
        <taxon>Frankiales</taxon>
        <taxon>Frankiaceae</taxon>
        <taxon>Frankia</taxon>
    </lineage>
</organism>
<dbReference type="EMBL" id="JAEACQ010000391">
    <property type="protein sequence ID" value="MBL7633641.1"/>
    <property type="molecule type" value="Genomic_DNA"/>
</dbReference>
<evidence type="ECO:0000256" key="2">
    <source>
        <dbReference type="SAM" id="Phobius"/>
    </source>
</evidence>
<feature type="region of interest" description="Disordered" evidence="1">
    <location>
        <begin position="1"/>
        <end position="43"/>
    </location>
</feature>
<keyword evidence="4" id="KW-1185">Reference proteome</keyword>
<comment type="caution">
    <text evidence="3">The sequence shown here is derived from an EMBL/GenBank/DDBJ whole genome shotgun (WGS) entry which is preliminary data.</text>
</comment>
<accession>A0A937RXK1</accession>
<feature type="transmembrane region" description="Helical" evidence="2">
    <location>
        <begin position="82"/>
        <end position="101"/>
    </location>
</feature>
<keyword evidence="2" id="KW-0812">Transmembrane</keyword>
<dbReference type="Pfam" id="PF17240">
    <property type="entry name" value="DUF5313"/>
    <property type="match status" value="1"/>
</dbReference>
<protein>
    <submittedName>
        <fullName evidence="3">DUF5313 family protein</fullName>
    </submittedName>
</protein>
<feature type="region of interest" description="Disordered" evidence="1">
    <location>
        <begin position="139"/>
        <end position="187"/>
    </location>
</feature>
<keyword evidence="2" id="KW-0472">Membrane</keyword>
<dbReference type="RefSeq" id="WP_203005916.1">
    <property type="nucleotide sequence ID" value="NZ_JADWYU010000234.1"/>
</dbReference>
<feature type="transmembrane region" description="Helical" evidence="2">
    <location>
        <begin position="107"/>
        <end position="125"/>
    </location>
</feature>
<dbReference type="AlphaFoldDB" id="A0A937RXK1"/>
<gene>
    <name evidence="3" type="ORF">I7412_42125</name>
</gene>
<sequence>MNGAKEIATGDGDLATAGPAGPTEAGGSGQTARPGPSAPAGGVERPPLAGRISYLFGGALPAPYRAWVQADLTGPGWRRRQALRPALTMLPFAIVFALLPGPVGTRLMLVGFLLVAAAALGVALSSHFRDRRLVQHGFPPVEKINKEDTDDPGASPDPPAAAGPAARPAGEPAAPGYDPDDPDGINA</sequence>
<evidence type="ECO:0000256" key="1">
    <source>
        <dbReference type="SAM" id="MobiDB-lite"/>
    </source>
</evidence>
<dbReference type="Proteomes" id="UP000604475">
    <property type="component" value="Unassembled WGS sequence"/>
</dbReference>
<name>A0A937RXK1_9ACTN</name>
<feature type="compositionally biased region" description="Acidic residues" evidence="1">
    <location>
        <begin position="178"/>
        <end position="187"/>
    </location>
</feature>